<name>C3ZG41_BRAFL</name>
<feature type="compositionally biased region" description="Basic and acidic residues" evidence="3">
    <location>
        <begin position="701"/>
        <end position="716"/>
    </location>
</feature>
<dbReference type="InterPro" id="IPR013024">
    <property type="entry name" value="GGCT-like"/>
</dbReference>
<dbReference type="AlphaFoldDB" id="C3ZG41"/>
<feature type="compositionally biased region" description="Pro residues" evidence="3">
    <location>
        <begin position="443"/>
        <end position="454"/>
    </location>
</feature>
<evidence type="ECO:0000313" key="4">
    <source>
        <dbReference type="EMBL" id="EEN48516.1"/>
    </source>
</evidence>
<feature type="compositionally biased region" description="Polar residues" evidence="3">
    <location>
        <begin position="549"/>
        <end position="562"/>
    </location>
</feature>
<dbReference type="InterPro" id="IPR036568">
    <property type="entry name" value="GGCT-like_sf"/>
</dbReference>
<organism>
    <name type="scientific">Branchiostoma floridae</name>
    <name type="common">Florida lancelet</name>
    <name type="synonym">Amphioxus</name>
    <dbReference type="NCBI Taxonomy" id="7739"/>
    <lineage>
        <taxon>Eukaryota</taxon>
        <taxon>Metazoa</taxon>
        <taxon>Chordata</taxon>
        <taxon>Cephalochordata</taxon>
        <taxon>Leptocardii</taxon>
        <taxon>Amphioxiformes</taxon>
        <taxon>Branchiostomatidae</taxon>
        <taxon>Branchiostoma</taxon>
    </lineage>
</organism>
<dbReference type="PANTHER" id="PTHR12935:SF0">
    <property type="entry name" value="GAMMA-GLUTAMYLCYCLOTRANSFERASE"/>
    <property type="match status" value="1"/>
</dbReference>
<dbReference type="EMBL" id="GG666616">
    <property type="protein sequence ID" value="EEN48516.1"/>
    <property type="molecule type" value="Genomic_DNA"/>
</dbReference>
<dbReference type="eggNOG" id="ENOG502S3FR">
    <property type="taxonomic scope" value="Eukaryota"/>
</dbReference>
<feature type="compositionally biased region" description="Acidic residues" evidence="3">
    <location>
        <begin position="420"/>
        <end position="439"/>
    </location>
</feature>
<feature type="compositionally biased region" description="Low complexity" evidence="3">
    <location>
        <begin position="761"/>
        <end position="774"/>
    </location>
</feature>
<feature type="region of interest" description="Disordered" evidence="3">
    <location>
        <begin position="753"/>
        <end position="785"/>
    </location>
</feature>
<dbReference type="GO" id="GO:0003839">
    <property type="term" value="F:gamma-glutamylcyclotransferase activity"/>
    <property type="evidence" value="ECO:0007669"/>
    <property type="project" value="UniProtKB-EC"/>
</dbReference>
<dbReference type="InterPro" id="IPR017939">
    <property type="entry name" value="G-Glutamylcylcotransferase"/>
</dbReference>
<keyword evidence="2" id="KW-0456">Lyase</keyword>
<accession>C3ZG41</accession>
<dbReference type="EC" id="4.3.2.9" evidence="1"/>
<reference evidence="4" key="1">
    <citation type="journal article" date="2008" name="Nature">
        <title>The amphioxus genome and the evolution of the chordate karyotype.</title>
        <authorList>
            <consortium name="US DOE Joint Genome Institute (JGI-PGF)"/>
            <person name="Putnam N.H."/>
            <person name="Butts T."/>
            <person name="Ferrier D.E.K."/>
            <person name="Furlong R.F."/>
            <person name="Hellsten U."/>
            <person name="Kawashima T."/>
            <person name="Robinson-Rechavi M."/>
            <person name="Shoguchi E."/>
            <person name="Terry A."/>
            <person name="Yu J.-K."/>
            <person name="Benito-Gutierrez E.L."/>
            <person name="Dubchak I."/>
            <person name="Garcia-Fernandez J."/>
            <person name="Gibson-Brown J.J."/>
            <person name="Grigoriev I.V."/>
            <person name="Horton A.C."/>
            <person name="de Jong P.J."/>
            <person name="Jurka J."/>
            <person name="Kapitonov V.V."/>
            <person name="Kohara Y."/>
            <person name="Kuroki Y."/>
            <person name="Lindquist E."/>
            <person name="Lucas S."/>
            <person name="Osoegawa K."/>
            <person name="Pennacchio L.A."/>
            <person name="Salamov A.A."/>
            <person name="Satou Y."/>
            <person name="Sauka-Spengler T."/>
            <person name="Schmutz J."/>
            <person name="Shin-I T."/>
            <person name="Toyoda A."/>
            <person name="Bronner-Fraser M."/>
            <person name="Fujiyama A."/>
            <person name="Holland L.Z."/>
            <person name="Holland P.W.H."/>
            <person name="Satoh N."/>
            <person name="Rokhsar D.S."/>
        </authorList>
    </citation>
    <scope>NUCLEOTIDE SEQUENCE [LARGE SCALE GENOMIC DNA]</scope>
    <source>
        <strain evidence="4">S238N-H82</strain>
        <tissue evidence="4">Testes</tissue>
    </source>
</reference>
<feature type="compositionally biased region" description="Acidic residues" evidence="3">
    <location>
        <begin position="393"/>
        <end position="411"/>
    </location>
</feature>
<feature type="compositionally biased region" description="Basic and acidic residues" evidence="3">
    <location>
        <begin position="476"/>
        <end position="490"/>
    </location>
</feature>
<evidence type="ECO:0000256" key="1">
    <source>
        <dbReference type="ARBA" id="ARBA00012346"/>
    </source>
</evidence>
<dbReference type="PANTHER" id="PTHR12935">
    <property type="entry name" value="GAMMA-GLUTAMYLCYCLOTRANSFERASE"/>
    <property type="match status" value="1"/>
</dbReference>
<proteinExistence type="predicted"/>
<dbReference type="CDD" id="cd06661">
    <property type="entry name" value="GGCT_like"/>
    <property type="match status" value="1"/>
</dbReference>
<evidence type="ECO:0000256" key="3">
    <source>
        <dbReference type="SAM" id="MobiDB-lite"/>
    </source>
</evidence>
<feature type="compositionally biased region" description="Acidic residues" evidence="3">
    <location>
        <begin position="720"/>
        <end position="732"/>
    </location>
</feature>
<feature type="compositionally biased region" description="Basic residues" evidence="3">
    <location>
        <begin position="563"/>
        <end position="575"/>
    </location>
</feature>
<dbReference type="SUPFAM" id="SSF110857">
    <property type="entry name" value="Gamma-glutamyl cyclotransferase-like"/>
    <property type="match status" value="1"/>
</dbReference>
<feature type="region of interest" description="Disordered" evidence="3">
    <location>
        <begin position="701"/>
        <end position="732"/>
    </location>
</feature>
<feature type="region of interest" description="Disordered" evidence="3">
    <location>
        <begin position="156"/>
        <end position="245"/>
    </location>
</feature>
<dbReference type="Gene3D" id="3.10.490.10">
    <property type="entry name" value="Gamma-glutamyl cyclotransferase-like"/>
    <property type="match status" value="1"/>
</dbReference>
<sequence length="1101" mass="122288">MAAMENSMTPTKVRWKEPSPVTYGKVEVKQVEHNIAPVGLERVHSFGSESELDIHLASSRTKRPPGVPRGVLVSSSAAMLTSDGNITPRDIEKAVKTRARPRKEFEGTPFLSIDNISPGTVLARAEEEAAKRKTRKLRNALHSYGQRIPSSLGEALEANFGVPPPPPSTPRMANGWGQRSRSPMRKDSVPRAKTPAGSKRQSPSKPDRMASGVSRTSTRCTSVMSGQQVVYRSPNSNPRKPPHNIKAPFKQGPLPDIESLQVHFYGVFKLAMFGRKTSSCAPSMQERPLSPSEELKEVTARGVHRVKKALLREPSPEPVHSGGRLLKAKLKPLYPVTQLRGPTIGQCRGVLAERYEQEETKSKLKSRKAELLEQLRARQLIPESIHLTSEASEVTDSEEDEDDDDKDDDEEAVKQLDGFQDSDDEEDDVPDEEDDEDDIGPGGHPPTTPPPPCSPTDEAADFDFPTVNGVQQNGETKTEEAEEKPDSGKENRKKPSKKERCKENSEMKDRRKDDDEEGDGGSTSGRKKSGGPRVNRTGPNSVARKESTTTKPNNAANNGAKQTKTRKQPRGKKFHGPVSSKASKRSPRNPKSAWELKRIRQLKCGICGTFTYNMVDFGETTGYCICEKCHNNDGQPVIQDSPIEEPKEDTKRKKRRVRFVDDKPNPELEIMKDKWSRLDEDIMKSLQTLTSLKCYRDSGEEIQRHKDDNDGTKEKCNISSEEESDEEYFSADSDFEDEGFDRTKMAMPDLTEFKDTKVEGSDSGQGSDVSSEQGTMGSEAGSDVGQVDVKVEYTVKQKKRPKTSNVRPQDVEMICREVRKLLANAWGQETLKNVEETQPKPRRKTTTAVKEKPVPVSQPPRVVPAATFPPLCFQINALPPPGQLFYFAYGADMNPDRMATYLGSEIEERRWGLLYGFDILFNKKGFDRAAGSFPNIEFNPLRSVEGCVYVMTQEQLSVLDSHMGYPQHYAKAMLPVWVSNCADPTALGVAQFCVPAVMYIAQDEWTGDRYNRLQLQCRTVSPGRGPAHTWVHQTPGAAPGTTCGSVCGLAGTCSHLGTAHTWSSSRHHVWQRLWLSGDLLTPGYIRHLEQLQAPRVAASVA</sequence>
<feature type="compositionally biased region" description="Basic and acidic residues" evidence="3">
    <location>
        <begin position="498"/>
        <end position="513"/>
    </location>
</feature>
<feature type="compositionally biased region" description="Polar residues" evidence="3">
    <location>
        <begin position="213"/>
        <end position="238"/>
    </location>
</feature>
<dbReference type="InParanoid" id="C3ZG41"/>
<feature type="region of interest" description="Disordered" evidence="3">
    <location>
        <begin position="383"/>
        <end position="594"/>
    </location>
</feature>
<protein>
    <recommendedName>
        <fullName evidence="1">gamma-glutamylcyclotransferase</fullName>
        <ecNumber evidence="1">4.3.2.9</ecNumber>
    </recommendedName>
</protein>
<feature type="region of interest" description="Disordered" evidence="3">
    <location>
        <begin position="835"/>
        <end position="858"/>
    </location>
</feature>
<evidence type="ECO:0000256" key="2">
    <source>
        <dbReference type="ARBA" id="ARBA00023239"/>
    </source>
</evidence>
<gene>
    <name evidence="4" type="ORF">BRAFLDRAFT_68996</name>
</gene>